<dbReference type="Gene3D" id="3.50.50.60">
    <property type="entry name" value="FAD/NAD(P)-binding domain"/>
    <property type="match status" value="1"/>
</dbReference>
<name>X1R553_9ZZZZ</name>
<dbReference type="Pfam" id="PF00890">
    <property type="entry name" value="FAD_binding_2"/>
    <property type="match status" value="1"/>
</dbReference>
<feature type="domain" description="FAD-dependent oxidoreductase 2 FAD-binding" evidence="5">
    <location>
        <begin position="6"/>
        <end position="124"/>
    </location>
</feature>
<dbReference type="AlphaFoldDB" id="X1R553"/>
<feature type="non-terminal residue" evidence="6">
    <location>
        <position position="125"/>
    </location>
</feature>
<dbReference type="SUPFAM" id="SSF51905">
    <property type="entry name" value="FAD/NAD(P)-binding domain"/>
    <property type="match status" value="1"/>
</dbReference>
<keyword evidence="4" id="KW-0560">Oxidoreductase</keyword>
<accession>X1R553</accession>
<evidence type="ECO:0000256" key="4">
    <source>
        <dbReference type="ARBA" id="ARBA00023002"/>
    </source>
</evidence>
<dbReference type="PANTHER" id="PTHR42716">
    <property type="entry name" value="L-ASPARTATE OXIDASE"/>
    <property type="match status" value="1"/>
</dbReference>
<dbReference type="InterPro" id="IPR003953">
    <property type="entry name" value="FAD-dep_OxRdtase_2_FAD-bd"/>
</dbReference>
<evidence type="ECO:0000313" key="6">
    <source>
        <dbReference type="EMBL" id="GAI50739.1"/>
    </source>
</evidence>
<keyword evidence="2" id="KW-0285">Flavoprotein</keyword>
<proteinExistence type="predicted"/>
<dbReference type="EMBL" id="BARV01042764">
    <property type="protein sequence ID" value="GAI50739.1"/>
    <property type="molecule type" value="Genomic_DNA"/>
</dbReference>
<gene>
    <name evidence="6" type="ORF">S06H3_64158</name>
</gene>
<dbReference type="GO" id="GO:0008734">
    <property type="term" value="F:L-aspartate oxidase activity"/>
    <property type="evidence" value="ECO:0007669"/>
    <property type="project" value="InterPro"/>
</dbReference>
<dbReference type="PANTHER" id="PTHR42716:SF2">
    <property type="entry name" value="L-ASPARTATE OXIDASE, CHLOROPLASTIC"/>
    <property type="match status" value="1"/>
</dbReference>
<dbReference type="InterPro" id="IPR036188">
    <property type="entry name" value="FAD/NAD-bd_sf"/>
</dbReference>
<comment type="cofactor">
    <cofactor evidence="1">
        <name>FAD</name>
        <dbReference type="ChEBI" id="CHEBI:57692"/>
    </cofactor>
</comment>
<feature type="non-terminal residue" evidence="6">
    <location>
        <position position="1"/>
    </location>
</feature>
<evidence type="ECO:0000259" key="5">
    <source>
        <dbReference type="Pfam" id="PF00890"/>
    </source>
</evidence>
<comment type="caution">
    <text evidence="6">The sequence shown here is derived from an EMBL/GenBank/DDBJ whole genome shotgun (WGS) entry which is preliminary data.</text>
</comment>
<sequence length="125" mass="13121">TDASFLVIGSGLAGLSFSLRAAELGEVILLTKSGLTDANTTHAQGGIAAVLGPDDDFLSHVEDTMTVGKGLCSREAVELMVKRGTEAVRWLLERGVEFDTVNGSLDLGKEGGHSRRRVAHVGDQS</sequence>
<protein>
    <recommendedName>
        <fullName evidence="5">FAD-dependent oxidoreductase 2 FAD-binding domain-containing protein</fullName>
    </recommendedName>
</protein>
<keyword evidence="3" id="KW-0274">FAD</keyword>
<dbReference type="GO" id="GO:0034628">
    <property type="term" value="P:'de novo' NAD+ biosynthetic process from L-aspartate"/>
    <property type="evidence" value="ECO:0007669"/>
    <property type="project" value="TreeGrafter"/>
</dbReference>
<evidence type="ECO:0000256" key="1">
    <source>
        <dbReference type="ARBA" id="ARBA00001974"/>
    </source>
</evidence>
<evidence type="ECO:0000256" key="3">
    <source>
        <dbReference type="ARBA" id="ARBA00022827"/>
    </source>
</evidence>
<dbReference type="InterPro" id="IPR005288">
    <property type="entry name" value="NadB"/>
</dbReference>
<reference evidence="6" key="1">
    <citation type="journal article" date="2014" name="Front. Microbiol.">
        <title>High frequency of phylogenetically diverse reductive dehalogenase-homologous genes in deep subseafloor sedimentary metagenomes.</title>
        <authorList>
            <person name="Kawai M."/>
            <person name="Futagami T."/>
            <person name="Toyoda A."/>
            <person name="Takaki Y."/>
            <person name="Nishi S."/>
            <person name="Hori S."/>
            <person name="Arai W."/>
            <person name="Tsubouchi T."/>
            <person name="Morono Y."/>
            <person name="Uchiyama I."/>
            <person name="Ito T."/>
            <person name="Fujiyama A."/>
            <person name="Inagaki F."/>
            <person name="Takami H."/>
        </authorList>
    </citation>
    <scope>NUCLEOTIDE SEQUENCE</scope>
    <source>
        <strain evidence="6">Expedition CK06-06</strain>
    </source>
</reference>
<evidence type="ECO:0000256" key="2">
    <source>
        <dbReference type="ARBA" id="ARBA00022630"/>
    </source>
</evidence>
<organism evidence="6">
    <name type="scientific">marine sediment metagenome</name>
    <dbReference type="NCBI Taxonomy" id="412755"/>
    <lineage>
        <taxon>unclassified sequences</taxon>
        <taxon>metagenomes</taxon>
        <taxon>ecological metagenomes</taxon>
    </lineage>
</organism>